<proteinExistence type="predicted"/>
<accession>A0A5B7T0E7</accession>
<evidence type="ECO:0000313" key="1">
    <source>
        <dbReference type="EMBL" id="QCX24039.1"/>
    </source>
</evidence>
<dbReference type="RefSeq" id="WP_057813913.1">
    <property type="nucleotide sequence ID" value="NZ_CP040736.1"/>
</dbReference>
<evidence type="ECO:0000313" key="2">
    <source>
        <dbReference type="Proteomes" id="UP000310673"/>
    </source>
</evidence>
<gene>
    <name evidence="1" type="ORF">FG051_02495</name>
</gene>
<dbReference type="Proteomes" id="UP000310673">
    <property type="component" value="Chromosome"/>
</dbReference>
<dbReference type="EMBL" id="CP040736">
    <property type="protein sequence ID" value="QCX24039.1"/>
    <property type="molecule type" value="Genomic_DNA"/>
</dbReference>
<dbReference type="AlphaFoldDB" id="A0A5B7T0E7"/>
<reference evidence="1 2" key="1">
    <citation type="submission" date="2019-05" db="EMBL/GenBank/DDBJ databases">
        <title>Genome Sequence of Lactobacillus futsaii Y97, a Potential Probiotic Strain Isolated from the Futsai of Taiwan.</title>
        <authorList>
            <person name="Du X."/>
        </authorList>
    </citation>
    <scope>NUCLEOTIDE SEQUENCE [LARGE SCALE GENOMIC DNA]</scope>
    <source>
        <strain evidence="1 2">Y97</strain>
    </source>
</reference>
<dbReference type="KEGG" id="lft:FG051_02495"/>
<protein>
    <submittedName>
        <fullName evidence="1">Uncharacterized protein</fullName>
    </submittedName>
</protein>
<name>A0A5B7T0E7_9LACO</name>
<sequence>MTDIRRIADPISQKYYYPQTHYLAVKGLTGFVDKRIDEKNNYAKYIEDFELLNNSGLFYFDKDTKNKPADIENGYLQAMFKDSKNGVIEVATTNKYLEVADGQLSDLKERS</sequence>
<dbReference type="STRING" id="1423818.FC88_GL000210"/>
<organism evidence="1 2">
    <name type="scientific">Companilactobacillus futsaii</name>
    <dbReference type="NCBI Taxonomy" id="938155"/>
    <lineage>
        <taxon>Bacteria</taxon>
        <taxon>Bacillati</taxon>
        <taxon>Bacillota</taxon>
        <taxon>Bacilli</taxon>
        <taxon>Lactobacillales</taxon>
        <taxon>Lactobacillaceae</taxon>
        <taxon>Companilactobacillus</taxon>
    </lineage>
</organism>